<dbReference type="EMBL" id="JAWWNJ010000090">
    <property type="protein sequence ID" value="KAK6997512.1"/>
    <property type="molecule type" value="Genomic_DNA"/>
</dbReference>
<protein>
    <submittedName>
        <fullName evidence="1">Uncharacterized protein</fullName>
    </submittedName>
</protein>
<keyword evidence="2" id="KW-1185">Reference proteome</keyword>
<gene>
    <name evidence="1" type="ORF">R3P38DRAFT_2797884</name>
</gene>
<comment type="caution">
    <text evidence="1">The sequence shown here is derived from an EMBL/GenBank/DDBJ whole genome shotgun (WGS) entry which is preliminary data.</text>
</comment>
<proteinExistence type="predicted"/>
<reference evidence="1 2" key="1">
    <citation type="journal article" date="2024" name="J Genomics">
        <title>Draft genome sequencing and assembly of Favolaschia claudopus CIRM-BRFM 2984 isolated from oak limbs.</title>
        <authorList>
            <person name="Navarro D."/>
            <person name="Drula E."/>
            <person name="Chaduli D."/>
            <person name="Cazenave R."/>
            <person name="Ahrendt S."/>
            <person name="Wang J."/>
            <person name="Lipzen A."/>
            <person name="Daum C."/>
            <person name="Barry K."/>
            <person name="Grigoriev I.V."/>
            <person name="Favel A."/>
            <person name="Rosso M.N."/>
            <person name="Martin F."/>
        </authorList>
    </citation>
    <scope>NUCLEOTIDE SEQUENCE [LARGE SCALE GENOMIC DNA]</scope>
    <source>
        <strain evidence="1 2">CIRM-BRFM 2984</strain>
    </source>
</reference>
<evidence type="ECO:0000313" key="2">
    <source>
        <dbReference type="Proteomes" id="UP001362999"/>
    </source>
</evidence>
<evidence type="ECO:0000313" key="1">
    <source>
        <dbReference type="EMBL" id="KAK6997512.1"/>
    </source>
</evidence>
<dbReference type="AlphaFoldDB" id="A0AAW0A2D7"/>
<organism evidence="1 2">
    <name type="scientific">Favolaschia claudopus</name>
    <dbReference type="NCBI Taxonomy" id="2862362"/>
    <lineage>
        <taxon>Eukaryota</taxon>
        <taxon>Fungi</taxon>
        <taxon>Dikarya</taxon>
        <taxon>Basidiomycota</taxon>
        <taxon>Agaricomycotina</taxon>
        <taxon>Agaricomycetes</taxon>
        <taxon>Agaricomycetidae</taxon>
        <taxon>Agaricales</taxon>
        <taxon>Marasmiineae</taxon>
        <taxon>Mycenaceae</taxon>
        <taxon>Favolaschia</taxon>
    </lineage>
</organism>
<dbReference type="Proteomes" id="UP001362999">
    <property type="component" value="Unassembled WGS sequence"/>
</dbReference>
<accession>A0AAW0A2D7</accession>
<name>A0AAW0A2D7_9AGAR</name>
<sequence length="295" mass="32497">MVNPYLDWIWSKYITSPHPEQDMLSLRETCSALVKYTLLPSDTVLSGGGYVLRHDLATTLAHAICAMDHLLDLSARHLGLNEIPAIGRIQLDILSSTGAHHGIATQNQIVTNWVSVLDHIWTAKHQLKALCAGDVQHPSLHTTASNIGSLATGLPLVLRRKLPHSLIVQFGIKLEEPPEPSESFTTSPSSQDPISSFSKTSLDALVGDWRTYMRMDFTDLAVWIVNADVGHGTLDAVFLYFVMDTIKQIQILLTELGSSSTPQAMVFEIDPHGDLKRMLQNSDDLKLLTKDEAGV</sequence>